<dbReference type="EMBL" id="KT755307">
    <property type="protein sequence ID" value="ALS05141.1"/>
    <property type="molecule type" value="mRNA"/>
</dbReference>
<evidence type="ECO:0000313" key="2">
    <source>
        <dbReference type="EMBL" id="ALS05141.1"/>
    </source>
</evidence>
<keyword evidence="1" id="KW-0812">Transmembrane</keyword>
<feature type="transmembrane region" description="Helical" evidence="1">
    <location>
        <begin position="39"/>
        <end position="61"/>
    </location>
</feature>
<organism evidence="2">
    <name type="scientific">Paracalanus parvus</name>
    <dbReference type="NCBI Taxonomy" id="187406"/>
    <lineage>
        <taxon>Eukaryota</taxon>
        <taxon>Metazoa</taxon>
        <taxon>Ecdysozoa</taxon>
        <taxon>Arthropoda</taxon>
        <taxon>Crustacea</taxon>
        <taxon>Multicrustacea</taxon>
        <taxon>Hexanauplia</taxon>
        <taxon>Copepoda</taxon>
        <taxon>Calanoida</taxon>
        <taxon>Paracalanidae</taxon>
        <taxon>Paracalanus</taxon>
    </lineage>
</organism>
<protein>
    <submittedName>
        <fullName evidence="2">Uncharacterized protein</fullName>
    </submittedName>
</protein>
<evidence type="ECO:0000256" key="1">
    <source>
        <dbReference type="SAM" id="Phobius"/>
    </source>
</evidence>
<proteinExistence type="evidence at transcript level"/>
<name>A0A0U2V7Z6_9MAXI</name>
<sequence>MLASALSRISAARRPMLTQVRGLKGLPQYNPAADIPMSYGAVILAITLGFSGLAMMTNPFFHSNVDKTYRTKWQE</sequence>
<accession>A0A0U2V7Z6</accession>
<keyword evidence="1" id="KW-1133">Transmembrane helix</keyword>
<dbReference type="AlphaFoldDB" id="A0A0U2V7Z6"/>
<reference evidence="2" key="1">
    <citation type="journal article" date="2015" name="Sci. Rep.">
        <title>Spliced leader RNA trans-splicing discovered in copepods.</title>
        <authorList>
            <person name="Yang F."/>
            <person name="Xu D."/>
            <person name="Zhuang Y."/>
            <person name="Yi X."/>
            <person name="Huang Y."/>
            <person name="Chen H."/>
            <person name="Lin S."/>
            <person name="Campbell D.A."/>
            <person name="Sturm N.R."/>
            <person name="Liu G."/>
            <person name="Zhang H."/>
        </authorList>
    </citation>
    <scope>NUCLEOTIDE SEQUENCE</scope>
</reference>
<keyword evidence="1" id="KW-0472">Membrane</keyword>